<proteinExistence type="predicted"/>
<dbReference type="Proteomes" id="UP000030697">
    <property type="component" value="Unassembled WGS sequence"/>
</dbReference>
<dbReference type="AlphaFoldDB" id="W7J8U2"/>
<keyword evidence="1" id="KW-1133">Transmembrane helix</keyword>
<keyword evidence="1" id="KW-0472">Membrane</keyword>
<sequence>MVRVGGGGGVLRMLWEYCDMITTEANIFFRFSLSILSIIYLHKKNIYAYIYIYPILGILGPTLVTLRPILPTLGPTLGISGSTFITLGSILRIFGPTFMILGSLLVNLRPILVTLGPKIVP</sequence>
<feature type="transmembrane region" description="Helical" evidence="1">
    <location>
        <begin position="90"/>
        <end position="108"/>
    </location>
</feature>
<protein>
    <submittedName>
        <fullName evidence="2">Uncharacterized protein</fullName>
    </submittedName>
</protein>
<accession>W7J8U2</accession>
<evidence type="ECO:0000256" key="1">
    <source>
        <dbReference type="SAM" id="Phobius"/>
    </source>
</evidence>
<organism evidence="2 3">
    <name type="scientific">Plasmodium falciparum UGT5.1</name>
    <dbReference type="NCBI Taxonomy" id="1237627"/>
    <lineage>
        <taxon>Eukaryota</taxon>
        <taxon>Sar</taxon>
        <taxon>Alveolata</taxon>
        <taxon>Apicomplexa</taxon>
        <taxon>Aconoidasida</taxon>
        <taxon>Haemosporida</taxon>
        <taxon>Plasmodiidae</taxon>
        <taxon>Plasmodium</taxon>
        <taxon>Plasmodium (Laverania)</taxon>
    </lineage>
</organism>
<dbReference type="EMBL" id="KE124672">
    <property type="protein sequence ID" value="EWC75010.1"/>
    <property type="molecule type" value="Genomic_DNA"/>
</dbReference>
<feature type="transmembrane region" description="Helical" evidence="1">
    <location>
        <begin position="48"/>
        <end position="70"/>
    </location>
</feature>
<evidence type="ECO:0000313" key="2">
    <source>
        <dbReference type="EMBL" id="EWC75010.1"/>
    </source>
</evidence>
<reference evidence="2 3" key="1">
    <citation type="submission" date="2013-02" db="EMBL/GenBank/DDBJ databases">
        <title>The Genome Sequence of Plasmodium falciparum UGT5.1.</title>
        <authorList>
            <consortium name="The Broad Institute Genome Sequencing Platform"/>
            <consortium name="The Broad Institute Genome Sequencing Center for Infectious Disease"/>
            <person name="Neafsey D."/>
            <person name="Cheeseman I."/>
            <person name="Volkman S."/>
            <person name="Adams J."/>
            <person name="Walker B."/>
            <person name="Young S.K."/>
            <person name="Zeng Q."/>
            <person name="Gargeya S."/>
            <person name="Fitzgerald M."/>
            <person name="Haas B."/>
            <person name="Abouelleil A."/>
            <person name="Alvarado L."/>
            <person name="Arachchi H.M."/>
            <person name="Berlin A.M."/>
            <person name="Chapman S.B."/>
            <person name="Dewar J."/>
            <person name="Goldberg J."/>
            <person name="Griggs A."/>
            <person name="Gujja S."/>
            <person name="Hansen M."/>
            <person name="Howarth C."/>
            <person name="Imamovic A."/>
            <person name="Larimer J."/>
            <person name="McCowan C."/>
            <person name="Murphy C."/>
            <person name="Neiman D."/>
            <person name="Pearson M."/>
            <person name="Priest M."/>
            <person name="Roberts A."/>
            <person name="Saif S."/>
            <person name="Shea T."/>
            <person name="Sisk P."/>
            <person name="Sykes S."/>
            <person name="Wortman J."/>
            <person name="Nusbaum C."/>
            <person name="Birren B."/>
        </authorList>
    </citation>
    <scope>NUCLEOTIDE SEQUENCE [LARGE SCALE GENOMIC DNA]</scope>
    <source>
        <strain evidence="2 3">UGT5.1</strain>
    </source>
</reference>
<name>W7J8U2_PLAFA</name>
<feature type="transmembrane region" description="Helical" evidence="1">
    <location>
        <begin position="20"/>
        <end position="41"/>
    </location>
</feature>
<gene>
    <name evidence="2" type="ORF">C923_04315</name>
</gene>
<evidence type="ECO:0000313" key="3">
    <source>
        <dbReference type="Proteomes" id="UP000030697"/>
    </source>
</evidence>
<keyword evidence="1" id="KW-0812">Transmembrane</keyword>